<feature type="chain" id="PRO_5043092788" description="Dirigent protein" evidence="4">
    <location>
        <begin position="33"/>
        <end position="189"/>
    </location>
</feature>
<evidence type="ECO:0000256" key="4">
    <source>
        <dbReference type="RuleBase" id="RU363099"/>
    </source>
</evidence>
<gene>
    <name evidence="5" type="ORF">H6P81_013720</name>
</gene>
<reference evidence="5 6" key="1">
    <citation type="submission" date="2021-07" db="EMBL/GenBank/DDBJ databases">
        <title>The Aristolochia fimbriata genome: insights into angiosperm evolution, floral development and chemical biosynthesis.</title>
        <authorList>
            <person name="Jiao Y."/>
        </authorList>
    </citation>
    <scope>NUCLEOTIDE SEQUENCE [LARGE SCALE GENOMIC DNA]</scope>
    <source>
        <strain evidence="5">IBCAS-2021</strain>
        <tissue evidence="5">Leaf</tissue>
    </source>
</reference>
<evidence type="ECO:0000256" key="1">
    <source>
        <dbReference type="ARBA" id="ARBA00010746"/>
    </source>
</evidence>
<evidence type="ECO:0000256" key="3">
    <source>
        <dbReference type="ARBA" id="ARBA00022525"/>
    </source>
</evidence>
<comment type="similarity">
    <text evidence="1 4">Belongs to the plant dirigent protein family.</text>
</comment>
<proteinExistence type="inferred from homology"/>
<dbReference type="GO" id="GO:0048046">
    <property type="term" value="C:apoplast"/>
    <property type="evidence" value="ECO:0007669"/>
    <property type="project" value="UniProtKB-SubCell"/>
</dbReference>
<dbReference type="EMBL" id="JAINDJ010000005">
    <property type="protein sequence ID" value="KAG9447592.1"/>
    <property type="molecule type" value="Genomic_DNA"/>
</dbReference>
<comment type="caution">
    <text evidence="5">The sequence shown here is derived from an EMBL/GenBank/DDBJ whole genome shotgun (WGS) entry which is preliminary data.</text>
</comment>
<name>A0AAV7EFH9_ARIFI</name>
<accession>A0AAV7EFH9</accession>
<keyword evidence="3 4" id="KW-0964">Secreted</keyword>
<dbReference type="PANTHER" id="PTHR21495">
    <property type="entry name" value="NUCLEOPORIN-RELATED"/>
    <property type="match status" value="1"/>
</dbReference>
<keyword evidence="4" id="KW-0052">Apoplast</keyword>
<sequence>MASAIRTTWVTLMTTTLLAILLLASFASSTKASWTKNWKLMKETNLVFFMQDYETGKYASAAHVAGVNGTNSNALKFGTVVVFDDPLTERVDRLSKQIGRAQGIYVNCALDGSDFHLLFSAVFTDVKYNGSTLEFQGADRFLLKQKEVSVVSGTGYFRFARGFAILETAFLDLPNLNAAVKFNVTVQHY</sequence>
<dbReference type="GO" id="GO:0009699">
    <property type="term" value="P:phenylpropanoid biosynthetic process"/>
    <property type="evidence" value="ECO:0007669"/>
    <property type="project" value="UniProtKB-ARBA"/>
</dbReference>
<dbReference type="AlphaFoldDB" id="A0AAV7EFH9"/>
<evidence type="ECO:0000256" key="2">
    <source>
        <dbReference type="ARBA" id="ARBA00011738"/>
    </source>
</evidence>
<keyword evidence="6" id="KW-1185">Reference proteome</keyword>
<dbReference type="InterPro" id="IPR044859">
    <property type="entry name" value="Allene_oxi_cyc_Dirigent"/>
</dbReference>
<comment type="function">
    <text evidence="4">Dirigent proteins impart stereoselectivity on the phenoxy radical-coupling reaction, yielding optically active lignans from two molecules of coniferyl alcohol in the biosynthesis of lignans, flavonolignans, and alkaloids and thus plays a central role in plant secondary metabolism.</text>
</comment>
<dbReference type="Proteomes" id="UP000825729">
    <property type="component" value="Unassembled WGS sequence"/>
</dbReference>
<evidence type="ECO:0000313" key="5">
    <source>
        <dbReference type="EMBL" id="KAG9447592.1"/>
    </source>
</evidence>
<evidence type="ECO:0000313" key="6">
    <source>
        <dbReference type="Proteomes" id="UP000825729"/>
    </source>
</evidence>
<dbReference type="InterPro" id="IPR004265">
    <property type="entry name" value="Dirigent"/>
</dbReference>
<feature type="signal peptide" evidence="4">
    <location>
        <begin position="1"/>
        <end position="32"/>
    </location>
</feature>
<comment type="subcellular location">
    <subcellularLocation>
        <location evidence="4">Secreted</location>
        <location evidence="4">Extracellular space</location>
        <location evidence="4">Apoplast</location>
    </subcellularLocation>
</comment>
<protein>
    <recommendedName>
        <fullName evidence="4">Dirigent protein</fullName>
    </recommendedName>
</protein>
<organism evidence="5 6">
    <name type="scientific">Aristolochia fimbriata</name>
    <name type="common">White veined hardy Dutchman's pipe vine</name>
    <dbReference type="NCBI Taxonomy" id="158543"/>
    <lineage>
        <taxon>Eukaryota</taxon>
        <taxon>Viridiplantae</taxon>
        <taxon>Streptophyta</taxon>
        <taxon>Embryophyta</taxon>
        <taxon>Tracheophyta</taxon>
        <taxon>Spermatophyta</taxon>
        <taxon>Magnoliopsida</taxon>
        <taxon>Magnoliidae</taxon>
        <taxon>Piperales</taxon>
        <taxon>Aristolochiaceae</taxon>
        <taxon>Aristolochia</taxon>
    </lineage>
</organism>
<dbReference type="Pfam" id="PF03018">
    <property type="entry name" value="Dirigent"/>
    <property type="match status" value="1"/>
</dbReference>
<keyword evidence="4" id="KW-0732">Signal</keyword>
<comment type="subunit">
    <text evidence="2 4">Homodimer.</text>
</comment>
<dbReference type="Gene3D" id="2.40.480.10">
    <property type="entry name" value="Allene oxide cyclase-like"/>
    <property type="match status" value="1"/>
</dbReference>